<dbReference type="EMBL" id="QYUL01000005">
    <property type="protein sequence ID" value="RJF77434.1"/>
    <property type="molecule type" value="Genomic_DNA"/>
</dbReference>
<organism evidence="1 2">
    <name type="scientific">Azospirillum cavernae</name>
    <dbReference type="NCBI Taxonomy" id="2320860"/>
    <lineage>
        <taxon>Bacteria</taxon>
        <taxon>Pseudomonadati</taxon>
        <taxon>Pseudomonadota</taxon>
        <taxon>Alphaproteobacteria</taxon>
        <taxon>Rhodospirillales</taxon>
        <taxon>Azospirillaceae</taxon>
        <taxon>Azospirillum</taxon>
    </lineage>
</organism>
<evidence type="ECO:0000313" key="2">
    <source>
        <dbReference type="Proteomes" id="UP000283458"/>
    </source>
</evidence>
<gene>
    <name evidence="1" type="ORF">D3877_26970</name>
</gene>
<accession>A0A418VMS9</accession>
<dbReference type="RefSeq" id="WP_119833876.1">
    <property type="nucleotide sequence ID" value="NZ_QYUL01000005.1"/>
</dbReference>
<dbReference type="AlphaFoldDB" id="A0A418VMS9"/>
<sequence length="169" mass="19311">MSKRQYTRAEVKELLGALERQCRDASKLAALAEKEASKHSFGAYREFRDKVGEFQALVILIEQRLRNLVDNRSDDLRDQFERLDMVMLALLVRASMRFFFVLSANSVLPMGAREIFVAELRSLHDASEKLQRPGYVGKLGPEMERDLETASMILEEIIDKAPSLLSFNS</sequence>
<keyword evidence="2" id="KW-1185">Reference proteome</keyword>
<dbReference type="Proteomes" id="UP000283458">
    <property type="component" value="Unassembled WGS sequence"/>
</dbReference>
<dbReference type="OrthoDB" id="7360696at2"/>
<proteinExistence type="predicted"/>
<evidence type="ECO:0000313" key="1">
    <source>
        <dbReference type="EMBL" id="RJF77434.1"/>
    </source>
</evidence>
<name>A0A418VMS9_9PROT</name>
<comment type="caution">
    <text evidence="1">The sequence shown here is derived from an EMBL/GenBank/DDBJ whole genome shotgun (WGS) entry which is preliminary data.</text>
</comment>
<protein>
    <submittedName>
        <fullName evidence="1">Uncharacterized protein</fullName>
    </submittedName>
</protein>
<reference evidence="1 2" key="1">
    <citation type="submission" date="2018-09" db="EMBL/GenBank/DDBJ databases">
        <authorList>
            <person name="Zhu H."/>
        </authorList>
    </citation>
    <scope>NUCLEOTIDE SEQUENCE [LARGE SCALE GENOMIC DNA]</scope>
    <source>
        <strain evidence="1 2">K2W22B-5</strain>
    </source>
</reference>